<dbReference type="CDD" id="cd20014">
    <property type="entry name" value="PBP1_RPA0668_benzoate-like"/>
    <property type="match status" value="1"/>
</dbReference>
<feature type="chain" id="PRO_5038909080" evidence="3">
    <location>
        <begin position="32"/>
        <end position="399"/>
    </location>
</feature>
<proteinExistence type="inferred from homology"/>
<dbReference type="Proteomes" id="UP000649753">
    <property type="component" value="Unassembled WGS sequence"/>
</dbReference>
<dbReference type="Pfam" id="PF13458">
    <property type="entry name" value="Peripla_BP_6"/>
    <property type="match status" value="1"/>
</dbReference>
<dbReference type="Gene3D" id="3.40.50.2300">
    <property type="match status" value="2"/>
</dbReference>
<keyword evidence="6" id="KW-1185">Reference proteome</keyword>
<comment type="caution">
    <text evidence="5">The sequence shown here is derived from an EMBL/GenBank/DDBJ whole genome shotgun (WGS) entry which is preliminary data.</text>
</comment>
<comment type="similarity">
    <text evidence="1">Belongs to the leucine-binding protein family.</text>
</comment>
<gene>
    <name evidence="5" type="ORF">H4W31_006808</name>
</gene>
<dbReference type="InterPro" id="IPR006311">
    <property type="entry name" value="TAT_signal"/>
</dbReference>
<dbReference type="InterPro" id="IPR028082">
    <property type="entry name" value="Peripla_BP_I"/>
</dbReference>
<accession>A0A927MHC6</accession>
<reference evidence="5" key="1">
    <citation type="submission" date="2020-10" db="EMBL/GenBank/DDBJ databases">
        <title>Sequencing the genomes of 1000 actinobacteria strains.</title>
        <authorList>
            <person name="Klenk H.-P."/>
        </authorList>
    </citation>
    <scope>NUCLEOTIDE SEQUENCE</scope>
    <source>
        <strain evidence="5">DSM 46832</strain>
    </source>
</reference>
<evidence type="ECO:0000256" key="1">
    <source>
        <dbReference type="ARBA" id="ARBA00010062"/>
    </source>
</evidence>
<dbReference type="AlphaFoldDB" id="A0A927MHC6"/>
<feature type="domain" description="Leucine-binding protein" evidence="4">
    <location>
        <begin position="41"/>
        <end position="383"/>
    </location>
</feature>
<feature type="signal peptide" evidence="3">
    <location>
        <begin position="1"/>
        <end position="31"/>
    </location>
</feature>
<name>A0A927MHC6_9ACTN</name>
<keyword evidence="2 3" id="KW-0732">Signal</keyword>
<evidence type="ECO:0000256" key="3">
    <source>
        <dbReference type="SAM" id="SignalP"/>
    </source>
</evidence>
<dbReference type="SUPFAM" id="SSF53822">
    <property type="entry name" value="Periplasmic binding protein-like I"/>
    <property type="match status" value="1"/>
</dbReference>
<evidence type="ECO:0000259" key="4">
    <source>
        <dbReference type="Pfam" id="PF13458"/>
    </source>
</evidence>
<evidence type="ECO:0000313" key="6">
    <source>
        <dbReference type="Proteomes" id="UP000649753"/>
    </source>
</evidence>
<dbReference type="RefSeq" id="WP_192770304.1">
    <property type="nucleotide sequence ID" value="NZ_JADBEB010000001.1"/>
</dbReference>
<dbReference type="InterPro" id="IPR028081">
    <property type="entry name" value="Leu-bd"/>
</dbReference>
<evidence type="ECO:0000256" key="2">
    <source>
        <dbReference type="ARBA" id="ARBA00022729"/>
    </source>
</evidence>
<evidence type="ECO:0000313" key="5">
    <source>
        <dbReference type="EMBL" id="MBE1491170.1"/>
    </source>
</evidence>
<dbReference type="PANTHER" id="PTHR30483:SF6">
    <property type="entry name" value="PERIPLASMIC BINDING PROTEIN OF ABC TRANSPORTER FOR NATURAL AMINO ACIDS"/>
    <property type="match status" value="1"/>
</dbReference>
<sequence>MPFPTGTSRRRFLTAALLALGLTVASSGCNSGSETGGTPGTIKIGLLASLSGTYEAVGTEIRDGFELYLRTHDNKLGGHKIDLIVADEGNGAPTAVPAATKLLKQDRVHALTGIVGGGSVAAVAPVLAEAKIPFVGSNGRPELKDVSRIWTTSYLSDETGAAIAEYVRDNVKGEVFTIGPNYQGGYDQLRGFTDTFKEIGGKLANEDGKTLWTPFPQTTNFLPYFAQIKASGAEAVYTFYAGTAAVDFVKQYAQSEIKDLPLYAAGFLTEGGVLNAQGEAARNIYSVLNYSPDLDNAENRSFVAAWKEDHDGSPTTYAMASYDAAAVLDKAIGAAGDNPTPDQINKAISELGQINSPRGTWQFSKETHSPVQKWYLRQVRQDGRALSNTVVGDLATVGG</sequence>
<dbReference type="PROSITE" id="PS51318">
    <property type="entry name" value="TAT"/>
    <property type="match status" value="1"/>
</dbReference>
<dbReference type="PANTHER" id="PTHR30483">
    <property type="entry name" value="LEUCINE-SPECIFIC-BINDING PROTEIN"/>
    <property type="match status" value="1"/>
</dbReference>
<dbReference type="EMBL" id="JADBEB010000001">
    <property type="protein sequence ID" value="MBE1491170.1"/>
    <property type="molecule type" value="Genomic_DNA"/>
</dbReference>
<organism evidence="5 6">
    <name type="scientific">Plantactinospora soyae</name>
    <dbReference type="NCBI Taxonomy" id="1544732"/>
    <lineage>
        <taxon>Bacteria</taxon>
        <taxon>Bacillati</taxon>
        <taxon>Actinomycetota</taxon>
        <taxon>Actinomycetes</taxon>
        <taxon>Micromonosporales</taxon>
        <taxon>Micromonosporaceae</taxon>
        <taxon>Plantactinospora</taxon>
    </lineage>
</organism>
<dbReference type="InterPro" id="IPR051010">
    <property type="entry name" value="BCAA_transport"/>
</dbReference>
<protein>
    <submittedName>
        <fullName evidence="5">Branched-chain amino acid transport system substrate-binding protein</fullName>
    </submittedName>
</protein>